<gene>
    <name evidence="1" type="ORF">O181_021972</name>
</gene>
<dbReference type="EMBL" id="AVOT02006711">
    <property type="protein sequence ID" value="MBW0482257.1"/>
    <property type="molecule type" value="Genomic_DNA"/>
</dbReference>
<dbReference type="AlphaFoldDB" id="A0A9Q3CEL4"/>
<evidence type="ECO:0000313" key="1">
    <source>
        <dbReference type="EMBL" id="MBW0482257.1"/>
    </source>
</evidence>
<evidence type="ECO:0000313" key="2">
    <source>
        <dbReference type="Proteomes" id="UP000765509"/>
    </source>
</evidence>
<keyword evidence="2" id="KW-1185">Reference proteome</keyword>
<protein>
    <submittedName>
        <fullName evidence="1">Uncharacterized protein</fullName>
    </submittedName>
</protein>
<dbReference type="Proteomes" id="UP000765509">
    <property type="component" value="Unassembled WGS sequence"/>
</dbReference>
<proteinExistence type="predicted"/>
<reference evidence="1" key="1">
    <citation type="submission" date="2021-03" db="EMBL/GenBank/DDBJ databases">
        <title>Draft genome sequence of rust myrtle Austropuccinia psidii MF-1, a brazilian biotype.</title>
        <authorList>
            <person name="Quecine M.C."/>
            <person name="Pachon D.M.R."/>
            <person name="Bonatelli M.L."/>
            <person name="Correr F.H."/>
            <person name="Franceschini L.M."/>
            <person name="Leite T.F."/>
            <person name="Margarido G.R.A."/>
            <person name="Almeida C.A."/>
            <person name="Ferrarezi J.A."/>
            <person name="Labate C.A."/>
        </authorList>
    </citation>
    <scope>NUCLEOTIDE SEQUENCE</scope>
    <source>
        <strain evidence="1">MF-1</strain>
    </source>
</reference>
<name>A0A9Q3CEL4_9BASI</name>
<organism evidence="1 2">
    <name type="scientific">Austropuccinia psidii MF-1</name>
    <dbReference type="NCBI Taxonomy" id="1389203"/>
    <lineage>
        <taxon>Eukaryota</taxon>
        <taxon>Fungi</taxon>
        <taxon>Dikarya</taxon>
        <taxon>Basidiomycota</taxon>
        <taxon>Pucciniomycotina</taxon>
        <taxon>Pucciniomycetes</taxon>
        <taxon>Pucciniales</taxon>
        <taxon>Sphaerophragmiaceae</taxon>
        <taxon>Austropuccinia</taxon>
    </lineage>
</organism>
<comment type="caution">
    <text evidence="1">The sequence shown here is derived from an EMBL/GenBank/DDBJ whole genome shotgun (WGS) entry which is preliminary data.</text>
</comment>
<accession>A0A9Q3CEL4</accession>
<sequence>MLTLQQDPLDMPLTLQPNVFPHPSLCFRMPAAYHSYAPTAPSRYASDAGTPYLPSPILTLLHTHLIFSATYHAYAHVLDS</sequence>